<dbReference type="AlphaFoldDB" id="A0A4Y2FR57"/>
<reference evidence="1 2" key="1">
    <citation type="journal article" date="2019" name="Sci. Rep.">
        <title>Orb-weaving spider Araneus ventricosus genome elucidates the spidroin gene catalogue.</title>
        <authorList>
            <person name="Kono N."/>
            <person name="Nakamura H."/>
            <person name="Ohtoshi R."/>
            <person name="Moran D.A.P."/>
            <person name="Shinohara A."/>
            <person name="Yoshida Y."/>
            <person name="Fujiwara M."/>
            <person name="Mori M."/>
            <person name="Tomita M."/>
            <person name="Arakawa K."/>
        </authorList>
    </citation>
    <scope>NUCLEOTIDE SEQUENCE [LARGE SCALE GENOMIC DNA]</scope>
</reference>
<organism evidence="1 2">
    <name type="scientific">Araneus ventricosus</name>
    <name type="common">Orbweaver spider</name>
    <name type="synonym">Epeira ventricosa</name>
    <dbReference type="NCBI Taxonomy" id="182803"/>
    <lineage>
        <taxon>Eukaryota</taxon>
        <taxon>Metazoa</taxon>
        <taxon>Ecdysozoa</taxon>
        <taxon>Arthropoda</taxon>
        <taxon>Chelicerata</taxon>
        <taxon>Arachnida</taxon>
        <taxon>Araneae</taxon>
        <taxon>Araneomorphae</taxon>
        <taxon>Entelegynae</taxon>
        <taxon>Araneoidea</taxon>
        <taxon>Araneidae</taxon>
        <taxon>Araneus</taxon>
    </lineage>
</organism>
<dbReference type="EMBL" id="BGPR01001038">
    <property type="protein sequence ID" value="GBM43693.1"/>
    <property type="molecule type" value="Genomic_DNA"/>
</dbReference>
<sequence length="152" mass="17489">MNMNTELIDDTLDEIFEEPDLENYNENEKLQTEVSEETERWADDNDFKKIPFEGNPGPELVNRCPVRKFFVRVKSLIEGDQLNNLVIEVRKCDVLMDNLAPGGMCGPAPYRDGARKTCSSRFGKGQEVFAQRRQFRMIRPNTHELCACGVRT</sequence>
<dbReference type="Proteomes" id="UP000499080">
    <property type="component" value="Unassembled WGS sequence"/>
</dbReference>
<proteinExistence type="predicted"/>
<gene>
    <name evidence="1" type="ORF">AVEN_26560_1</name>
</gene>
<protein>
    <submittedName>
        <fullName evidence="1">Uncharacterized protein</fullName>
    </submittedName>
</protein>
<keyword evidence="2" id="KW-1185">Reference proteome</keyword>
<name>A0A4Y2FR57_ARAVE</name>
<comment type="caution">
    <text evidence="1">The sequence shown here is derived from an EMBL/GenBank/DDBJ whole genome shotgun (WGS) entry which is preliminary data.</text>
</comment>
<evidence type="ECO:0000313" key="2">
    <source>
        <dbReference type="Proteomes" id="UP000499080"/>
    </source>
</evidence>
<accession>A0A4Y2FR57</accession>
<evidence type="ECO:0000313" key="1">
    <source>
        <dbReference type="EMBL" id="GBM43693.1"/>
    </source>
</evidence>